<dbReference type="GO" id="GO:0051865">
    <property type="term" value="P:protein autoubiquitination"/>
    <property type="evidence" value="ECO:0007669"/>
    <property type="project" value="TreeGrafter"/>
</dbReference>
<comment type="caution">
    <text evidence="10">The sequence shown here is derived from an EMBL/GenBank/DDBJ whole genome shotgun (WGS) entry which is preliminary data.</text>
</comment>
<reference evidence="10 11" key="1">
    <citation type="submission" date="2019-07" db="EMBL/GenBank/DDBJ databases">
        <title>Draft genome assembly of a fouling barnacle, Amphibalanus amphitrite (Darwin, 1854): The first reference genome for Thecostraca.</title>
        <authorList>
            <person name="Kim W."/>
        </authorList>
    </citation>
    <scope>NUCLEOTIDE SEQUENCE [LARGE SCALE GENOMIC DNA]</scope>
    <source>
        <strain evidence="10">SNU_AA5</strain>
        <tissue evidence="10">Soma without cirri and trophi</tissue>
    </source>
</reference>
<dbReference type="PANTHER" id="PTHR31531">
    <property type="entry name" value="E3 UBIQUITIN-PROTEIN LIGASE E3D FAMILY MEMBER"/>
    <property type="match status" value="1"/>
</dbReference>
<dbReference type="GO" id="GO:0043161">
    <property type="term" value="P:proteasome-mediated ubiquitin-dependent protein catabolic process"/>
    <property type="evidence" value="ECO:0007669"/>
    <property type="project" value="TreeGrafter"/>
</dbReference>
<evidence type="ECO:0000256" key="1">
    <source>
        <dbReference type="ARBA" id="ARBA00000885"/>
    </source>
</evidence>
<dbReference type="GO" id="GO:0006513">
    <property type="term" value="P:protein monoubiquitination"/>
    <property type="evidence" value="ECO:0007669"/>
    <property type="project" value="TreeGrafter"/>
</dbReference>
<dbReference type="GO" id="GO:0005829">
    <property type="term" value="C:cytosol"/>
    <property type="evidence" value="ECO:0007669"/>
    <property type="project" value="TreeGrafter"/>
</dbReference>
<comment type="catalytic activity">
    <reaction evidence="1">
        <text>S-ubiquitinyl-[E2 ubiquitin-conjugating enzyme]-L-cysteine + [acceptor protein]-L-lysine = [E2 ubiquitin-conjugating enzyme]-L-cysteine + N(6)-ubiquitinyl-[acceptor protein]-L-lysine.</text>
        <dbReference type="EC" id="2.3.2.26"/>
    </reaction>
</comment>
<evidence type="ECO:0000256" key="7">
    <source>
        <dbReference type="ARBA" id="ARBA00053831"/>
    </source>
</evidence>
<dbReference type="PANTHER" id="PTHR31531:SF2">
    <property type="entry name" value="E3 UBIQUITIN-PROTEIN LIGASE E3D"/>
    <property type="match status" value="1"/>
</dbReference>
<evidence type="ECO:0000256" key="6">
    <source>
        <dbReference type="ARBA" id="ARBA00032298"/>
    </source>
</evidence>
<dbReference type="GO" id="GO:0031624">
    <property type="term" value="F:ubiquitin conjugating enzyme binding"/>
    <property type="evidence" value="ECO:0007669"/>
    <property type="project" value="TreeGrafter"/>
</dbReference>
<organism evidence="10 11">
    <name type="scientific">Amphibalanus amphitrite</name>
    <name type="common">Striped barnacle</name>
    <name type="synonym">Balanus amphitrite</name>
    <dbReference type="NCBI Taxonomy" id="1232801"/>
    <lineage>
        <taxon>Eukaryota</taxon>
        <taxon>Metazoa</taxon>
        <taxon>Ecdysozoa</taxon>
        <taxon>Arthropoda</taxon>
        <taxon>Crustacea</taxon>
        <taxon>Multicrustacea</taxon>
        <taxon>Cirripedia</taxon>
        <taxon>Thoracica</taxon>
        <taxon>Thoracicalcarea</taxon>
        <taxon>Balanomorpha</taxon>
        <taxon>Balanoidea</taxon>
        <taxon>Balanidae</taxon>
        <taxon>Amphibalaninae</taxon>
        <taxon>Amphibalanus</taxon>
    </lineage>
</organism>
<evidence type="ECO:0000256" key="9">
    <source>
        <dbReference type="SAM" id="MobiDB-lite"/>
    </source>
</evidence>
<dbReference type="Proteomes" id="UP000440578">
    <property type="component" value="Unassembled WGS sequence"/>
</dbReference>
<evidence type="ECO:0000256" key="3">
    <source>
        <dbReference type="ARBA" id="ARBA00013646"/>
    </source>
</evidence>
<evidence type="ECO:0000313" key="10">
    <source>
        <dbReference type="EMBL" id="KAF0311466.1"/>
    </source>
</evidence>
<dbReference type="GO" id="GO:0005634">
    <property type="term" value="C:nucleus"/>
    <property type="evidence" value="ECO:0007669"/>
    <property type="project" value="TreeGrafter"/>
</dbReference>
<protein>
    <recommendedName>
        <fullName evidence="3">E3 ubiquitin-protein ligase E3D</fullName>
        <ecNumber evidence="2">2.3.2.26</ecNumber>
    </recommendedName>
    <alternativeName>
        <fullName evidence="6">HECT-type E3 ubiquitin transferase E3D</fullName>
    </alternativeName>
    <alternativeName>
        <fullName evidence="5">UbcH10-binding protein with a HECT-like domain</fullName>
    </alternativeName>
    <alternativeName>
        <fullName evidence="4">Ubiquitin-conjugating enzyme E2C-binding protein</fullName>
    </alternativeName>
</protein>
<evidence type="ECO:0000256" key="2">
    <source>
        <dbReference type="ARBA" id="ARBA00012485"/>
    </source>
</evidence>
<dbReference type="EC" id="2.3.2.26" evidence="2"/>
<comment type="function">
    <text evidence="7">E3 ubiquitin-protein ligase which accepts ubiquitin from specific E2 ubiquitin-conjugating enzymes, and transfers it to substrates, generally promoting their degradation by the proteasome. Independently of its E3 ubiquitin-protein ligase activity, acts as an inhibitor of CPSF3 endonuclease activity by blocking CPSF3 active site.</text>
</comment>
<proteinExistence type="predicted"/>
<feature type="compositionally biased region" description="Polar residues" evidence="9">
    <location>
        <begin position="314"/>
        <end position="332"/>
    </location>
</feature>
<dbReference type="OrthoDB" id="6485024at2759"/>
<dbReference type="GO" id="GO:0000209">
    <property type="term" value="P:protein polyubiquitination"/>
    <property type="evidence" value="ECO:0007669"/>
    <property type="project" value="TreeGrafter"/>
</dbReference>
<dbReference type="GO" id="GO:0030332">
    <property type="term" value="F:cyclin binding"/>
    <property type="evidence" value="ECO:0007669"/>
    <property type="project" value="TreeGrafter"/>
</dbReference>
<feature type="compositionally biased region" description="Polar residues" evidence="9">
    <location>
        <begin position="344"/>
        <end position="364"/>
    </location>
</feature>
<dbReference type="EMBL" id="VIIS01000238">
    <property type="protein sequence ID" value="KAF0311466.1"/>
    <property type="molecule type" value="Genomic_DNA"/>
</dbReference>
<dbReference type="AlphaFoldDB" id="A0A6A4WVH4"/>
<feature type="region of interest" description="Disordered" evidence="9">
    <location>
        <begin position="307"/>
        <end position="374"/>
    </location>
</feature>
<comment type="subunit">
    <text evidence="8">Interacts with UBE2C/UbcH10 (E2 ubiquitin-conjugating enzyme). In vitro, interacts with cyclin-B.</text>
</comment>
<dbReference type="InterPro" id="IPR019193">
    <property type="entry name" value="UBQ-conj_enz_E2-bd_prot"/>
</dbReference>
<name>A0A6A4WVH4_AMPAM</name>
<evidence type="ECO:0000256" key="5">
    <source>
        <dbReference type="ARBA" id="ARBA00032234"/>
    </source>
</evidence>
<evidence type="ECO:0000256" key="8">
    <source>
        <dbReference type="ARBA" id="ARBA00064185"/>
    </source>
</evidence>
<evidence type="ECO:0000313" key="11">
    <source>
        <dbReference type="Proteomes" id="UP000440578"/>
    </source>
</evidence>
<sequence>MPSPSSKQRRQETCAGGLLEHALLEVRPRLRSAYCFLRLSVDTEDPTFRVLSVQTRGDRGGLELTLEYRGRVYTEPVQATCRLAALSGGVAPAGRYATLRATLEPDQRCGSAAAEVLTPAAEPPAPPPLWRPVVPARYRAVCRQCGATAVDTRFRRALPLPSENWREMLGNVFCHGDGADRDMHERVRARPGDCFYAASHVVLSAEEVRCAAADSRLSCSECTAPLGEKVEFGSRLWHHRLTWSCGGEEELRLGPDQVLRRLLVHGAASCDAPAARLLASAPRHDDILLWLIDTSLTVHLISPGKDGDGGVTCNGDSGASSDSTGNNTSTASAGGDSTRGVNGVNVSSTNSENVTHTNGLSAGNSAEPPSPGRARTAVKVLYRSCDEEEARQHRADLAVQSLELDEVLMVTLRAELERSQRWYPEPQRTQGQDRVGLIVL</sequence>
<evidence type="ECO:0000256" key="4">
    <source>
        <dbReference type="ARBA" id="ARBA00029737"/>
    </source>
</evidence>
<gene>
    <name evidence="10" type="primary">Ube3d</name>
    <name evidence="10" type="ORF">FJT64_017705</name>
</gene>
<keyword evidence="11" id="KW-1185">Reference proteome</keyword>
<accession>A0A6A4WVH4</accession>
<dbReference type="GO" id="GO:0061630">
    <property type="term" value="F:ubiquitin protein ligase activity"/>
    <property type="evidence" value="ECO:0007669"/>
    <property type="project" value="UniProtKB-EC"/>
</dbReference>
<dbReference type="GO" id="GO:0000151">
    <property type="term" value="C:ubiquitin ligase complex"/>
    <property type="evidence" value="ECO:0007669"/>
    <property type="project" value="TreeGrafter"/>
</dbReference>
<dbReference type="Pfam" id="PF09814">
    <property type="entry name" value="HECT_2"/>
    <property type="match status" value="1"/>
</dbReference>